<feature type="chain" id="PRO_5034627144" description="Yeast cell wall synthesis Kre9/Knh1-like N-terminal domain-containing protein" evidence="4">
    <location>
        <begin position="18"/>
        <end position="190"/>
    </location>
</feature>
<reference evidence="6" key="1">
    <citation type="submission" date="2020-05" db="EMBL/GenBank/DDBJ databases">
        <title>Mycena genomes resolve the evolution of fungal bioluminescence.</title>
        <authorList>
            <person name="Tsai I.J."/>
        </authorList>
    </citation>
    <scope>NUCLEOTIDE SEQUENCE</scope>
    <source>
        <strain evidence="6">160909Yilan</strain>
    </source>
</reference>
<evidence type="ECO:0000256" key="3">
    <source>
        <dbReference type="SAM" id="Phobius"/>
    </source>
</evidence>
<dbReference type="AlphaFoldDB" id="A0A8H6ZB34"/>
<feature type="transmembrane region" description="Helical" evidence="3">
    <location>
        <begin position="165"/>
        <end position="188"/>
    </location>
</feature>
<evidence type="ECO:0000256" key="1">
    <source>
        <dbReference type="ARBA" id="ARBA00022729"/>
    </source>
</evidence>
<dbReference type="OrthoDB" id="5316007at2759"/>
<evidence type="ECO:0000256" key="4">
    <source>
        <dbReference type="SAM" id="SignalP"/>
    </source>
</evidence>
<accession>A0A8H6ZB34</accession>
<dbReference type="PANTHER" id="PTHR35185">
    <property type="entry name" value="SERINE/THREONINE-RICH PROTEIN ADG2-RELATED"/>
    <property type="match status" value="1"/>
</dbReference>
<dbReference type="Proteomes" id="UP000623467">
    <property type="component" value="Unassembled WGS sequence"/>
</dbReference>
<evidence type="ECO:0000259" key="5">
    <source>
        <dbReference type="Pfam" id="PF10342"/>
    </source>
</evidence>
<gene>
    <name evidence="6" type="ORF">MSAN_00574000</name>
</gene>
<dbReference type="InterPro" id="IPR052479">
    <property type="entry name" value="GPI-anchor_Adhesion_Reg"/>
</dbReference>
<dbReference type="EMBL" id="JACAZH010000003">
    <property type="protein sequence ID" value="KAF7373636.1"/>
    <property type="molecule type" value="Genomic_DNA"/>
</dbReference>
<evidence type="ECO:0000313" key="7">
    <source>
        <dbReference type="Proteomes" id="UP000623467"/>
    </source>
</evidence>
<dbReference type="InterPro" id="IPR018466">
    <property type="entry name" value="Kre9/Knh1-like_N"/>
</dbReference>
<organism evidence="6 7">
    <name type="scientific">Mycena sanguinolenta</name>
    <dbReference type="NCBI Taxonomy" id="230812"/>
    <lineage>
        <taxon>Eukaryota</taxon>
        <taxon>Fungi</taxon>
        <taxon>Dikarya</taxon>
        <taxon>Basidiomycota</taxon>
        <taxon>Agaricomycotina</taxon>
        <taxon>Agaricomycetes</taxon>
        <taxon>Agaricomycetidae</taxon>
        <taxon>Agaricales</taxon>
        <taxon>Marasmiineae</taxon>
        <taxon>Mycenaceae</taxon>
        <taxon>Mycena</taxon>
    </lineage>
</organism>
<keyword evidence="3" id="KW-1133">Transmembrane helix</keyword>
<dbReference type="PANTHER" id="PTHR35185:SF1">
    <property type="entry name" value="UPF0619 GPI-ANCHORED MEMBRANE PROTEIN C1322.10"/>
    <property type="match status" value="1"/>
</dbReference>
<keyword evidence="7" id="KW-1185">Reference proteome</keyword>
<keyword evidence="3" id="KW-0472">Membrane</keyword>
<feature type="domain" description="Yeast cell wall synthesis Kre9/Knh1-like N-terminal" evidence="5">
    <location>
        <begin position="23"/>
        <end position="117"/>
    </location>
</feature>
<feature type="region of interest" description="Disordered" evidence="2">
    <location>
        <begin position="123"/>
        <end position="162"/>
    </location>
</feature>
<evidence type="ECO:0000256" key="2">
    <source>
        <dbReference type="SAM" id="MobiDB-lite"/>
    </source>
</evidence>
<keyword evidence="1 4" id="KW-0732">Signal</keyword>
<proteinExistence type="predicted"/>
<comment type="caution">
    <text evidence="6">The sequence shown here is derived from an EMBL/GenBank/DDBJ whole genome shotgun (WGS) entry which is preliminary data.</text>
</comment>
<dbReference type="Pfam" id="PF10342">
    <property type="entry name" value="Kre9_KNH"/>
    <property type="match status" value="1"/>
</dbReference>
<evidence type="ECO:0000313" key="6">
    <source>
        <dbReference type="EMBL" id="KAF7373636.1"/>
    </source>
</evidence>
<sequence length="190" mass="19153">MFSSLAILAAFVASVSAISIISPNPSKGWTNDGSNTITWSSVSTDPKNFTIILENHNTTTTPVQQQLAALVVTSDGKATVNPPSEGWPAVGGNYFIKFVASAEQTSTQLAQSQAFSIEAPVVSSSSTTQGSTPATPVTPATADTGAEASSTDSSDSSPTDTGASAAVLGVSVHTGLVGAFVVLSAFLAQL</sequence>
<keyword evidence="3" id="KW-0812">Transmembrane</keyword>
<feature type="signal peptide" evidence="4">
    <location>
        <begin position="1"/>
        <end position="17"/>
    </location>
</feature>
<protein>
    <recommendedName>
        <fullName evidence="5">Yeast cell wall synthesis Kre9/Knh1-like N-terminal domain-containing protein</fullName>
    </recommendedName>
</protein>
<name>A0A8H6ZB34_9AGAR</name>